<dbReference type="GO" id="GO:0005737">
    <property type="term" value="C:cytoplasm"/>
    <property type="evidence" value="ECO:0007669"/>
    <property type="project" value="UniProtKB-SubCell"/>
</dbReference>
<dbReference type="InterPro" id="IPR014776">
    <property type="entry name" value="4pyrrole_Mease_sub2"/>
</dbReference>
<evidence type="ECO:0000256" key="6">
    <source>
        <dbReference type="HAMAP-Rule" id="MF_01877"/>
    </source>
</evidence>
<dbReference type="InterPro" id="IPR035996">
    <property type="entry name" value="4pyrrol_Methylase_sf"/>
</dbReference>
<feature type="domain" description="Tetrapyrrole methylase" evidence="7">
    <location>
        <begin position="12"/>
        <end position="214"/>
    </location>
</feature>
<dbReference type="PANTHER" id="PTHR46111:SF1">
    <property type="entry name" value="RIBOSOMAL RNA SMALL SUBUNIT METHYLTRANSFERASE I"/>
    <property type="match status" value="1"/>
</dbReference>
<reference evidence="9 10" key="1">
    <citation type="submission" date="2017-01" db="EMBL/GenBank/DDBJ databases">
        <authorList>
            <person name="Mah S.A."/>
            <person name="Swanson W.J."/>
            <person name="Moy G.W."/>
            <person name="Vacquier V.D."/>
        </authorList>
    </citation>
    <scope>NUCLEOTIDE SEQUENCE [LARGE SCALE GENOMIC DNA]</scope>
    <source>
        <strain evidence="9 10">DSM 21219</strain>
    </source>
</reference>
<keyword evidence="4 6" id="KW-0808">Transferase</keyword>
<dbReference type="STRING" id="515897.SAMN05421849_1801"/>
<dbReference type="PANTHER" id="PTHR46111">
    <property type="entry name" value="RIBOSOMAL RNA SMALL SUBUNIT METHYLTRANSFERASE I"/>
    <property type="match status" value="1"/>
</dbReference>
<dbReference type="InterPro" id="IPR014777">
    <property type="entry name" value="4pyrrole_Mease_sub1"/>
</dbReference>
<evidence type="ECO:0000256" key="1">
    <source>
        <dbReference type="ARBA" id="ARBA00022490"/>
    </source>
</evidence>
<accession>A0A1R3WWV3</accession>
<dbReference type="Gene3D" id="3.40.1010.10">
    <property type="entry name" value="Cobalt-precorrin-4 Transmethylase, Domain 1"/>
    <property type="match status" value="1"/>
</dbReference>
<dbReference type="SUPFAM" id="SSF53790">
    <property type="entry name" value="Tetrapyrrole methylase"/>
    <property type="match status" value="1"/>
</dbReference>
<dbReference type="Gene3D" id="3.30.950.10">
    <property type="entry name" value="Methyltransferase, Cobalt-precorrin-4 Transmethylase, Domain 2"/>
    <property type="match status" value="1"/>
</dbReference>
<sequence>MNLNTLSLEPGLYLVGTPIGSARDITLRALDVLASAEVIAAEDTRSLRHLLTIHGIALNGRRILSYHDHSGARSRDQLLEALAEGRSVAYASEAGMPLIADPGYDLVRAVIAAGHPVTAAPGPTAAVTALALAGLPTDAFFFAGFLPPARAARRSRLKRLAEVPGTLVFYESPRRLRASIADMAEVLGAGRDAAVCRELTKKFEEVLRARLADLPDLVAGTTLRGEIVILVDRGQEAEMDTIVLKRELTEARQTLSLKDAVDLVAGRHAISRRDVYQLALALEKGSEHGE</sequence>
<comment type="catalytic activity">
    <reaction evidence="6">
        <text>cytidine(1402) in 16S rRNA + S-adenosyl-L-methionine = 2'-O-methylcytidine(1402) in 16S rRNA + S-adenosyl-L-homocysteine + H(+)</text>
        <dbReference type="Rhea" id="RHEA:42924"/>
        <dbReference type="Rhea" id="RHEA-COMP:10285"/>
        <dbReference type="Rhea" id="RHEA-COMP:10286"/>
        <dbReference type="ChEBI" id="CHEBI:15378"/>
        <dbReference type="ChEBI" id="CHEBI:57856"/>
        <dbReference type="ChEBI" id="CHEBI:59789"/>
        <dbReference type="ChEBI" id="CHEBI:74495"/>
        <dbReference type="ChEBI" id="CHEBI:82748"/>
        <dbReference type="EC" id="2.1.1.198"/>
    </reaction>
</comment>
<evidence type="ECO:0000256" key="3">
    <source>
        <dbReference type="ARBA" id="ARBA00022603"/>
    </source>
</evidence>
<dbReference type="NCBIfam" id="TIGR00096">
    <property type="entry name" value="16S rRNA (cytidine(1402)-2'-O)-methyltransferase"/>
    <property type="match status" value="1"/>
</dbReference>
<evidence type="ECO:0000256" key="2">
    <source>
        <dbReference type="ARBA" id="ARBA00022552"/>
    </source>
</evidence>
<comment type="similarity">
    <text evidence="6">Belongs to the methyltransferase superfamily. RsmI family.</text>
</comment>
<dbReference type="FunFam" id="3.30.950.10:FF:000002">
    <property type="entry name" value="Ribosomal RNA small subunit methyltransferase I"/>
    <property type="match status" value="1"/>
</dbReference>
<dbReference type="OrthoDB" id="9809084at2"/>
<evidence type="ECO:0000259" key="7">
    <source>
        <dbReference type="Pfam" id="PF00590"/>
    </source>
</evidence>
<keyword evidence="5 6" id="KW-0949">S-adenosyl-L-methionine</keyword>
<feature type="domain" description="RsmI HTH" evidence="8">
    <location>
        <begin position="246"/>
        <end position="282"/>
    </location>
</feature>
<dbReference type="RefSeq" id="WP_076649536.1">
    <property type="nucleotide sequence ID" value="NZ_FTPS01000001.1"/>
</dbReference>
<organism evidence="9 10">
    <name type="scientific">Pontibaca methylaminivorans</name>
    <dbReference type="NCBI Taxonomy" id="515897"/>
    <lineage>
        <taxon>Bacteria</taxon>
        <taxon>Pseudomonadati</taxon>
        <taxon>Pseudomonadota</taxon>
        <taxon>Alphaproteobacteria</taxon>
        <taxon>Rhodobacterales</taxon>
        <taxon>Roseobacteraceae</taxon>
        <taxon>Pontibaca</taxon>
    </lineage>
</organism>
<dbReference type="Pfam" id="PF23016">
    <property type="entry name" value="RsmI_C"/>
    <property type="match status" value="1"/>
</dbReference>
<dbReference type="AlphaFoldDB" id="A0A1R3WWV3"/>
<keyword evidence="10" id="KW-1185">Reference proteome</keyword>
<dbReference type="EMBL" id="FTPS01000001">
    <property type="protein sequence ID" value="SIT82911.1"/>
    <property type="molecule type" value="Genomic_DNA"/>
</dbReference>
<dbReference type="PIRSF" id="PIRSF005917">
    <property type="entry name" value="MTase_YraL"/>
    <property type="match status" value="1"/>
</dbReference>
<dbReference type="CDD" id="cd11648">
    <property type="entry name" value="RsmI"/>
    <property type="match status" value="1"/>
</dbReference>
<dbReference type="Proteomes" id="UP000192455">
    <property type="component" value="Unassembled WGS sequence"/>
</dbReference>
<evidence type="ECO:0000313" key="9">
    <source>
        <dbReference type="EMBL" id="SIT82911.1"/>
    </source>
</evidence>
<gene>
    <name evidence="6" type="primary">rsmI</name>
    <name evidence="9" type="ORF">SAMN05421849_1801</name>
</gene>
<keyword evidence="2 6" id="KW-0698">rRNA processing</keyword>
<dbReference type="Pfam" id="PF00590">
    <property type="entry name" value="TP_methylase"/>
    <property type="match status" value="1"/>
</dbReference>
<evidence type="ECO:0000256" key="4">
    <source>
        <dbReference type="ARBA" id="ARBA00022679"/>
    </source>
</evidence>
<dbReference type="HAMAP" id="MF_01877">
    <property type="entry name" value="16SrRNA_methyltr_I"/>
    <property type="match status" value="1"/>
</dbReference>
<dbReference type="InterPro" id="IPR000878">
    <property type="entry name" value="4pyrrol_Mease"/>
</dbReference>
<evidence type="ECO:0000256" key="5">
    <source>
        <dbReference type="ARBA" id="ARBA00022691"/>
    </source>
</evidence>
<dbReference type="GO" id="GO:0070677">
    <property type="term" value="F:rRNA (cytosine-2'-O-)-methyltransferase activity"/>
    <property type="evidence" value="ECO:0007669"/>
    <property type="project" value="UniProtKB-UniRule"/>
</dbReference>
<comment type="subcellular location">
    <subcellularLocation>
        <location evidence="6">Cytoplasm</location>
    </subcellularLocation>
</comment>
<protein>
    <recommendedName>
        <fullName evidence="6">Ribosomal RNA small subunit methyltransferase I</fullName>
        <ecNumber evidence="6">2.1.1.198</ecNumber>
    </recommendedName>
    <alternativeName>
        <fullName evidence="6">16S rRNA 2'-O-ribose C1402 methyltransferase</fullName>
    </alternativeName>
    <alternativeName>
        <fullName evidence="6">rRNA (cytidine-2'-O-)-methyltransferase RsmI</fullName>
    </alternativeName>
</protein>
<proteinExistence type="inferred from homology"/>
<dbReference type="EC" id="2.1.1.198" evidence="6"/>
<keyword evidence="3 6" id="KW-0489">Methyltransferase</keyword>
<name>A0A1R3WWV3_9RHOB</name>
<evidence type="ECO:0000259" key="8">
    <source>
        <dbReference type="Pfam" id="PF23016"/>
    </source>
</evidence>
<comment type="function">
    <text evidence="6">Catalyzes the 2'-O-methylation of the ribose of cytidine 1402 (C1402) in 16S rRNA.</text>
</comment>
<dbReference type="InterPro" id="IPR053910">
    <property type="entry name" value="RsmI_HTH"/>
</dbReference>
<evidence type="ECO:0000313" key="10">
    <source>
        <dbReference type="Proteomes" id="UP000192455"/>
    </source>
</evidence>
<dbReference type="InterPro" id="IPR008189">
    <property type="entry name" value="rRNA_ssu_MeTfrase_I"/>
</dbReference>
<keyword evidence="1 6" id="KW-0963">Cytoplasm</keyword>